<dbReference type="Proteomes" id="UP000323567">
    <property type="component" value="Unassembled WGS sequence"/>
</dbReference>
<organism evidence="10 11">
    <name type="scientific">Alistipes shahii</name>
    <dbReference type="NCBI Taxonomy" id="328814"/>
    <lineage>
        <taxon>Bacteria</taxon>
        <taxon>Pseudomonadati</taxon>
        <taxon>Bacteroidota</taxon>
        <taxon>Bacteroidia</taxon>
        <taxon>Bacteroidales</taxon>
        <taxon>Rikenellaceae</taxon>
        <taxon>Alistipes</taxon>
    </lineage>
</organism>
<dbReference type="NCBIfam" id="TIGR04056">
    <property type="entry name" value="OMP_RagA_SusC"/>
    <property type="match status" value="1"/>
</dbReference>
<dbReference type="InterPro" id="IPR036942">
    <property type="entry name" value="Beta-barrel_TonB_sf"/>
</dbReference>
<dbReference type="SUPFAM" id="SSF49464">
    <property type="entry name" value="Carboxypeptidase regulatory domain-like"/>
    <property type="match status" value="1"/>
</dbReference>
<dbReference type="RefSeq" id="WP_149887247.1">
    <property type="nucleotide sequence ID" value="NZ_DBFCXV010000173.1"/>
</dbReference>
<accession>A0A5B3GAY5</accession>
<evidence type="ECO:0000256" key="8">
    <source>
        <dbReference type="SAM" id="SignalP"/>
    </source>
</evidence>
<evidence type="ECO:0000256" key="7">
    <source>
        <dbReference type="PROSITE-ProRule" id="PRU01360"/>
    </source>
</evidence>
<evidence type="ECO:0000256" key="4">
    <source>
        <dbReference type="ARBA" id="ARBA00022692"/>
    </source>
</evidence>
<dbReference type="Pfam" id="PF13715">
    <property type="entry name" value="CarbopepD_reg_2"/>
    <property type="match status" value="1"/>
</dbReference>
<keyword evidence="8" id="KW-0732">Signal</keyword>
<comment type="caution">
    <text evidence="10">The sequence shown here is derived from an EMBL/GenBank/DDBJ whole genome shotgun (WGS) entry which is preliminary data.</text>
</comment>
<evidence type="ECO:0000256" key="5">
    <source>
        <dbReference type="ARBA" id="ARBA00023136"/>
    </source>
</evidence>
<keyword evidence="5 7" id="KW-0472">Membrane</keyword>
<dbReference type="NCBIfam" id="TIGR04057">
    <property type="entry name" value="SusC_RagA_signa"/>
    <property type="match status" value="1"/>
</dbReference>
<dbReference type="PROSITE" id="PS52016">
    <property type="entry name" value="TONB_DEPENDENT_REC_3"/>
    <property type="match status" value="1"/>
</dbReference>
<keyword evidence="3 7" id="KW-1134">Transmembrane beta strand</keyword>
<gene>
    <name evidence="10" type="ORF">F2Y13_06545</name>
</gene>
<dbReference type="InterPro" id="IPR008969">
    <property type="entry name" value="CarboxyPept-like_regulatory"/>
</dbReference>
<evidence type="ECO:0000313" key="11">
    <source>
        <dbReference type="Proteomes" id="UP000323567"/>
    </source>
</evidence>
<dbReference type="Gene3D" id="2.40.170.20">
    <property type="entry name" value="TonB-dependent receptor, beta-barrel domain"/>
    <property type="match status" value="1"/>
</dbReference>
<sequence length="1033" mass="114433">MKMKFYLIVLSLLAVCLWGTGDVRAQSASRSMTVTGKVVDQNGAAVTGASVVVVGTTKGTTTGADGAFSLTGVASDARLAVNFIGYKSQTVEVGGRTSFNIVLVEEATAVDEVVVVGYGQVKKSDLTGSVASVKAEKLTDIPANSIDGLLQGRVAGVQVVNSSQDPGASSTVRIRGNSSLNGSNAPLVVIDGFPWGDAGDLKQINPQDIVSMEVLKDASASAIYGSRGANGVILITTRKAQENVTRITLRQQTTVSGFSSELNLWRDPVLMAMLSNESSINAGLTPTYIGATNANGVYYPSIAELQTTWTTNTRWDDLVFRPTPVSNNTTVQVQSSNDRTMFQASANYYLDNGMYIEDTYRKYGGNFSVEHKLLDNLRMKASANITSNKRHNNGGLAYWRNPIFPVYDDNGDYWLYGAQDYSHPLALTDLQKNDSKGLDIISFASVNWDVLPCLNVMAQFNYKHGEQITDKYFPKKYSETGVFNDGYGSIDNWKDDNIVFEAYATFDRTFAEKHRLTVMGGYSYENYQSRSSSLAAKGFINESLGNENLAAGDSETYSIGNGSYKTELVSALTRINYTFDNRFLFTFTARADGSSKFGSNNKWAFFPSGAFSWKMHEERFIRNLNVFDVLKIRASYGISGNQGISAYQTLSRYGQHKYFNGGKWVTAIGPGYQSGTTGQDGIYALWSGIPNKGLKWETTAQVDLGLDMSFFGNRLNVTFDWYDKRTSDLLRERNIAPSSGYDKMWVNDGEIRNRGIELTIDGVAFQNRDWRVGGTFVFSRNRNKVLSLGNAVQTGLKTDLRTGMQYEYYGNQSEQFRAYTNILAVGQPMYVFYGYRTDGIVQSLAEGLSAGLSGDDAQPGEFKYVDIYDGDGLETVDENDMCIIGDPNPDWMASLGIDVSWRRFDFSIFFNGVFGNDVLNTKRFDQPSNMPMRWTADNPTNSYPRLNANRQTKLSDWWVEDGSFVRIQTMTLGYSIPFSKKDAARKIRLYVSADNLYTFTGFEGYDPEVGMTGIYSGGYPRLRKWTFGADFTF</sequence>
<keyword evidence="2 7" id="KW-0813">Transport</keyword>
<proteinExistence type="inferred from homology"/>
<dbReference type="Pfam" id="PF07715">
    <property type="entry name" value="Plug"/>
    <property type="match status" value="1"/>
</dbReference>
<feature type="chain" id="PRO_5022878671" evidence="8">
    <location>
        <begin position="26"/>
        <end position="1033"/>
    </location>
</feature>
<protein>
    <submittedName>
        <fullName evidence="10">TonB-dependent receptor</fullName>
    </submittedName>
</protein>
<feature type="signal peptide" evidence="8">
    <location>
        <begin position="1"/>
        <end position="25"/>
    </location>
</feature>
<dbReference type="GO" id="GO:0009279">
    <property type="term" value="C:cell outer membrane"/>
    <property type="evidence" value="ECO:0007669"/>
    <property type="project" value="UniProtKB-SubCell"/>
</dbReference>
<evidence type="ECO:0000256" key="2">
    <source>
        <dbReference type="ARBA" id="ARBA00022448"/>
    </source>
</evidence>
<dbReference type="InterPro" id="IPR023996">
    <property type="entry name" value="TonB-dep_OMP_SusC/RagA"/>
</dbReference>
<keyword evidence="10" id="KW-0675">Receptor</keyword>
<name>A0A5B3GAY5_9BACT</name>
<dbReference type="InterPro" id="IPR012910">
    <property type="entry name" value="Plug_dom"/>
</dbReference>
<dbReference type="InterPro" id="IPR039426">
    <property type="entry name" value="TonB-dep_rcpt-like"/>
</dbReference>
<evidence type="ECO:0000256" key="1">
    <source>
        <dbReference type="ARBA" id="ARBA00004571"/>
    </source>
</evidence>
<feature type="domain" description="TonB-dependent receptor plug" evidence="9">
    <location>
        <begin position="123"/>
        <end position="232"/>
    </location>
</feature>
<keyword evidence="6 7" id="KW-0998">Cell outer membrane</keyword>
<comment type="subcellular location">
    <subcellularLocation>
        <location evidence="1 7">Cell outer membrane</location>
        <topology evidence="1 7">Multi-pass membrane protein</topology>
    </subcellularLocation>
</comment>
<evidence type="ECO:0000256" key="6">
    <source>
        <dbReference type="ARBA" id="ARBA00023237"/>
    </source>
</evidence>
<keyword evidence="4 7" id="KW-0812">Transmembrane</keyword>
<evidence type="ECO:0000259" key="9">
    <source>
        <dbReference type="Pfam" id="PF07715"/>
    </source>
</evidence>
<evidence type="ECO:0000256" key="3">
    <source>
        <dbReference type="ARBA" id="ARBA00022452"/>
    </source>
</evidence>
<dbReference type="InterPro" id="IPR023997">
    <property type="entry name" value="TonB-dep_OMP_SusC/RagA_CS"/>
</dbReference>
<reference evidence="10 11" key="1">
    <citation type="journal article" date="2019" name="Nat. Med.">
        <title>A library of human gut bacterial isolates paired with longitudinal multiomics data enables mechanistic microbiome research.</title>
        <authorList>
            <person name="Poyet M."/>
            <person name="Groussin M."/>
            <person name="Gibbons S.M."/>
            <person name="Avila-Pacheco J."/>
            <person name="Jiang X."/>
            <person name="Kearney S.M."/>
            <person name="Perrotta A.R."/>
            <person name="Berdy B."/>
            <person name="Zhao S."/>
            <person name="Lieberman T.D."/>
            <person name="Swanson P.K."/>
            <person name="Smith M."/>
            <person name="Roesemann S."/>
            <person name="Alexander J.E."/>
            <person name="Rich S.A."/>
            <person name="Livny J."/>
            <person name="Vlamakis H."/>
            <person name="Clish C."/>
            <person name="Bullock K."/>
            <person name="Deik A."/>
            <person name="Scott J."/>
            <person name="Pierce K.A."/>
            <person name="Xavier R.J."/>
            <person name="Alm E.J."/>
        </authorList>
    </citation>
    <scope>NUCLEOTIDE SEQUENCE [LARGE SCALE GENOMIC DNA]</scope>
    <source>
        <strain evidence="10 11">BIOML-A2</strain>
    </source>
</reference>
<dbReference type="EMBL" id="VVXK01000007">
    <property type="protein sequence ID" value="KAA2370620.1"/>
    <property type="molecule type" value="Genomic_DNA"/>
</dbReference>
<dbReference type="InterPro" id="IPR037066">
    <property type="entry name" value="Plug_dom_sf"/>
</dbReference>
<dbReference type="FunFam" id="2.170.130.10:FF:000008">
    <property type="entry name" value="SusC/RagA family TonB-linked outer membrane protein"/>
    <property type="match status" value="1"/>
</dbReference>
<dbReference type="Gene3D" id="2.170.130.10">
    <property type="entry name" value="TonB-dependent receptor, plug domain"/>
    <property type="match status" value="1"/>
</dbReference>
<dbReference type="AlphaFoldDB" id="A0A5B3GAY5"/>
<dbReference type="SUPFAM" id="SSF56935">
    <property type="entry name" value="Porins"/>
    <property type="match status" value="1"/>
</dbReference>
<comment type="similarity">
    <text evidence="7">Belongs to the TonB-dependent receptor family.</text>
</comment>
<dbReference type="Gene3D" id="2.60.40.1120">
    <property type="entry name" value="Carboxypeptidase-like, regulatory domain"/>
    <property type="match status" value="1"/>
</dbReference>
<evidence type="ECO:0000313" key="10">
    <source>
        <dbReference type="EMBL" id="KAA2370620.1"/>
    </source>
</evidence>